<dbReference type="GO" id="GO:0003777">
    <property type="term" value="F:microtubule motor activity"/>
    <property type="evidence" value="ECO:0007669"/>
    <property type="project" value="InterPro"/>
</dbReference>
<dbReference type="EMBL" id="CM000780">
    <property type="protein sequence ID" value="AQK49211.1"/>
    <property type="molecule type" value="Genomic_DNA"/>
</dbReference>
<dbReference type="SMR" id="A0A1D6PR67"/>
<feature type="compositionally biased region" description="Basic and acidic residues" evidence="9">
    <location>
        <begin position="306"/>
        <end position="315"/>
    </location>
</feature>
<evidence type="ECO:0000256" key="9">
    <source>
        <dbReference type="SAM" id="MobiDB-lite"/>
    </source>
</evidence>
<feature type="region of interest" description="Disordered" evidence="9">
    <location>
        <begin position="306"/>
        <end position="350"/>
    </location>
</feature>
<dbReference type="Gene3D" id="3.40.850.10">
    <property type="entry name" value="Kinesin motor domain"/>
    <property type="match status" value="2"/>
</dbReference>
<evidence type="ECO:0000256" key="8">
    <source>
        <dbReference type="SAM" id="Coils"/>
    </source>
</evidence>
<dbReference type="PANTHER" id="PTHR47968">
    <property type="entry name" value="CENTROMERE PROTEIN E"/>
    <property type="match status" value="1"/>
</dbReference>
<dbReference type="InterPro" id="IPR027417">
    <property type="entry name" value="P-loop_NTPase"/>
</dbReference>
<evidence type="ECO:0000256" key="7">
    <source>
        <dbReference type="RuleBase" id="RU000394"/>
    </source>
</evidence>
<evidence type="ECO:0000313" key="10">
    <source>
        <dbReference type="EMBL" id="AQK49211.1"/>
    </source>
</evidence>
<dbReference type="PaxDb" id="4577-GRMZM2G424553_P01"/>
<dbReference type="InterPro" id="IPR001752">
    <property type="entry name" value="Kinesin_motor_dom"/>
</dbReference>
<dbReference type="eggNOG" id="KOG0242">
    <property type="taxonomic scope" value="Eukaryota"/>
</dbReference>
<keyword evidence="2 6" id="KW-0547">Nucleotide-binding</keyword>
<dbReference type="InterPro" id="IPR027640">
    <property type="entry name" value="Kinesin-like_fam"/>
</dbReference>
<dbReference type="AlphaFoldDB" id="A0A1D6PR67"/>
<feature type="region of interest" description="Disordered" evidence="9">
    <location>
        <begin position="227"/>
        <end position="254"/>
    </location>
</feature>
<dbReference type="GO" id="GO:0005874">
    <property type="term" value="C:microtubule"/>
    <property type="evidence" value="ECO:0007669"/>
    <property type="project" value="UniProtKB-KW"/>
</dbReference>
<sequence>MQGRNGTVFYYGATGAGKTYTMLGTMENPEVMVLAMNYLFSKVTQKNHSIKLSYLEIYNETVSDLLSHGSPLNLREDKQAIVAASLTQRNVYSMDEVVIEYRSLDGVNVKRVGKLSLIDLAGSERALATDQRMQRSIEGANINRSLLAFSSCISALVEGKKHIPYRNSKLTQLLKDSTQQTTVNEEVLDQPDSESMLVLELQKENRVLREQLAKQQHKLLTAKAQLLTSKTSPQRSPAPLSHVSTPGSTQRKTRQSILAGGGGNYFSTLDSKRHAADNAQVRELQRKVSTLEPEIKKMKKEHLLQLKRKDDEHQRQQPFSSCCQRKKDSKPRGNRDTKESILQAASGIGI</sequence>
<keyword evidence="4 8" id="KW-0175">Coiled coil</keyword>
<evidence type="ECO:0000256" key="6">
    <source>
        <dbReference type="PROSITE-ProRule" id="PRU00283"/>
    </source>
</evidence>
<dbReference type="InParanoid" id="A0A1D6PR67"/>
<evidence type="ECO:0000256" key="2">
    <source>
        <dbReference type="ARBA" id="ARBA00022741"/>
    </source>
</evidence>
<organism evidence="10">
    <name type="scientific">Zea mays</name>
    <name type="common">Maize</name>
    <dbReference type="NCBI Taxonomy" id="4577"/>
    <lineage>
        <taxon>Eukaryota</taxon>
        <taxon>Viridiplantae</taxon>
        <taxon>Streptophyta</taxon>
        <taxon>Embryophyta</taxon>
        <taxon>Tracheophyta</taxon>
        <taxon>Spermatophyta</taxon>
        <taxon>Magnoliopsida</taxon>
        <taxon>Liliopsida</taxon>
        <taxon>Poales</taxon>
        <taxon>Poaceae</taxon>
        <taxon>PACMAD clade</taxon>
        <taxon>Panicoideae</taxon>
        <taxon>Andropogonodae</taxon>
        <taxon>Andropogoneae</taxon>
        <taxon>Tripsacinae</taxon>
        <taxon>Zea</taxon>
    </lineage>
</organism>
<dbReference type="STRING" id="4577.A0A1D6PR67"/>
<keyword evidence="1 7" id="KW-0493">Microtubule</keyword>
<keyword evidence="3 6" id="KW-0067">ATP-binding</keyword>
<keyword evidence="5 6" id="KW-0505">Motor protein</keyword>
<dbReference type="ExpressionAtlas" id="A0A1D6PR67">
    <property type="expression patterns" value="baseline and differential"/>
</dbReference>
<reference evidence="10" key="1">
    <citation type="submission" date="2015-12" db="EMBL/GenBank/DDBJ databases">
        <title>Update maize B73 reference genome by single molecule sequencing technologies.</title>
        <authorList>
            <consortium name="Maize Genome Sequencing Project"/>
            <person name="Ware D."/>
        </authorList>
    </citation>
    <scope>NUCLEOTIDE SEQUENCE</scope>
    <source>
        <tissue evidence="10">Seedling</tissue>
    </source>
</reference>
<protein>
    <recommendedName>
        <fullName evidence="7">Kinesin-like protein</fullName>
    </recommendedName>
</protein>
<dbReference type="GO" id="GO:0005524">
    <property type="term" value="F:ATP binding"/>
    <property type="evidence" value="ECO:0007669"/>
    <property type="project" value="UniProtKB-UniRule"/>
</dbReference>
<evidence type="ECO:0000256" key="3">
    <source>
        <dbReference type="ARBA" id="ARBA00022840"/>
    </source>
</evidence>
<feature type="binding site" evidence="6">
    <location>
        <begin position="12"/>
        <end position="19"/>
    </location>
    <ligand>
        <name>ATP</name>
        <dbReference type="ChEBI" id="CHEBI:30616"/>
    </ligand>
</feature>
<dbReference type="InterPro" id="IPR019821">
    <property type="entry name" value="Kinesin_motor_CS"/>
</dbReference>
<comment type="similarity">
    <text evidence="6 7">Belongs to the TRAFAC class myosin-kinesin ATPase superfamily. Kinesin family.</text>
</comment>
<dbReference type="GO" id="GO:0008017">
    <property type="term" value="F:microtubule binding"/>
    <property type="evidence" value="ECO:0007669"/>
    <property type="project" value="InterPro"/>
</dbReference>
<dbReference type="PANTHER" id="PTHR47968:SF13">
    <property type="entry name" value="KINESIN-LIKE PROTEIN KIF19 ISOFORM X1"/>
    <property type="match status" value="1"/>
</dbReference>
<accession>A0A1D6PR67</accession>
<feature type="coiled-coil region" evidence="8">
    <location>
        <begin position="198"/>
        <end position="225"/>
    </location>
</feature>
<proteinExistence type="inferred from homology"/>
<name>A0A1D6PR67_MAIZE</name>
<dbReference type="InterPro" id="IPR036961">
    <property type="entry name" value="Kinesin_motor_dom_sf"/>
</dbReference>
<gene>
    <name evidence="10" type="ORF">ZEAMMB73_Zm00001d048931</name>
</gene>
<evidence type="ECO:0000256" key="5">
    <source>
        <dbReference type="ARBA" id="ARBA00023175"/>
    </source>
</evidence>
<dbReference type="PRINTS" id="PR00380">
    <property type="entry name" value="KINESINHEAVY"/>
</dbReference>
<dbReference type="SUPFAM" id="SSF52540">
    <property type="entry name" value="P-loop containing nucleoside triphosphate hydrolases"/>
    <property type="match status" value="1"/>
</dbReference>
<dbReference type="SMART" id="SM00129">
    <property type="entry name" value="KISc"/>
    <property type="match status" value="1"/>
</dbReference>
<dbReference type="Pfam" id="PF00225">
    <property type="entry name" value="Kinesin"/>
    <property type="match status" value="2"/>
</dbReference>
<dbReference type="FunFam" id="3.40.850.10:FF:000338">
    <property type="entry name" value="Kinesin-like protein"/>
    <property type="match status" value="1"/>
</dbReference>
<evidence type="ECO:0000256" key="1">
    <source>
        <dbReference type="ARBA" id="ARBA00022701"/>
    </source>
</evidence>
<dbReference type="GO" id="GO:0007018">
    <property type="term" value="P:microtubule-based movement"/>
    <property type="evidence" value="ECO:0007669"/>
    <property type="project" value="InterPro"/>
</dbReference>
<dbReference type="PROSITE" id="PS50067">
    <property type="entry name" value="KINESIN_MOTOR_2"/>
    <property type="match status" value="1"/>
</dbReference>
<dbReference type="PROSITE" id="PS00411">
    <property type="entry name" value="KINESIN_MOTOR_1"/>
    <property type="match status" value="1"/>
</dbReference>
<evidence type="ECO:0000256" key="4">
    <source>
        <dbReference type="ARBA" id="ARBA00023054"/>
    </source>
</evidence>
<feature type="compositionally biased region" description="Basic and acidic residues" evidence="9">
    <location>
        <begin position="330"/>
        <end position="339"/>
    </location>
</feature>